<comment type="function">
    <text evidence="6">Regulatory subunit of the poly(A)-nuclease (PAN) deadenylation complex, one of two cytoplasmic mRNA deadenylases involved in general and miRNA-mediated mRNA turnover. PAN specifically shortens poly(A) tails of RNA and the activity is stimulated by poly(A)-binding protein (PABP). PAN deadenylation is followed by rapid degradation of the shortened mRNA tails by the CCR4-NOT complex. Deadenylated mRNAs are then degraded by two alternative mechanisms, namely exosome-mediated 3'-5' exonucleolytic degradation, or deadenlyation-dependent mRNA decaping and subsequent 5'-3' exonucleolytic degradation by XRN1. PAN3 acts as a positive regulator for PAN activity, recruiting the catalytic subunit PAN2 to mRNA via its interaction with RNA and PABP, and to miRNA targets via its interaction with GW182 family proteins.</text>
</comment>
<keyword evidence="4 6" id="KW-0067">ATP-binding</keyword>
<dbReference type="GO" id="GO:0004672">
    <property type="term" value="F:protein kinase activity"/>
    <property type="evidence" value="ECO:0007669"/>
    <property type="project" value="InterPro"/>
</dbReference>
<dbReference type="GO" id="GO:0031251">
    <property type="term" value="C:PAN complex"/>
    <property type="evidence" value="ECO:0007669"/>
    <property type="project" value="UniProtKB-UniRule"/>
</dbReference>
<dbReference type="SUPFAM" id="SSF56112">
    <property type="entry name" value="Protein kinase-like (PK-like)"/>
    <property type="match status" value="1"/>
</dbReference>
<feature type="binding site" evidence="6">
    <location>
        <position position="275"/>
    </location>
    <ligand>
        <name>ATP</name>
        <dbReference type="ChEBI" id="CHEBI:30616"/>
    </ligand>
</feature>
<dbReference type="Gene3D" id="1.10.287.3700">
    <property type="match status" value="1"/>
</dbReference>
<dbReference type="HAMAP" id="MF_03181">
    <property type="entry name" value="PAN3"/>
    <property type="match status" value="1"/>
</dbReference>
<evidence type="ECO:0000256" key="1">
    <source>
        <dbReference type="ARBA" id="ARBA00022490"/>
    </source>
</evidence>
<dbReference type="FunFam" id="1.10.510.10:FF:000451">
    <property type="entry name" value="PAN2-PAN3 deadenylation complex subunit PAN3"/>
    <property type="match status" value="1"/>
</dbReference>
<dbReference type="InterPro" id="IPR041332">
    <property type="entry name" value="Pan3_CK"/>
</dbReference>
<dbReference type="AlphaFoldDB" id="A0A6M2DDX3"/>
<feature type="region of interest" description="Knob domain" evidence="6">
    <location>
        <begin position="558"/>
        <end position="652"/>
    </location>
</feature>
<sequence>MDPIFLPHSSTNGVPQESKLATYMNHSTSTPTHGIVQVMSKINLESPLPVKKEFVPVGSSHMVSGTSSCSQQSSNLFGNYSVGNESPLSGQLAYGPREESPLNSTVVSGVSPQLSPQNLSPPLSASVHQENVGGTTYFYHASAGAESLNGSGGYNALNNSYISNSGAVGGSQGSGQLNYSMYNGPSSNVATIRPNSALSAAFFMPEELRQDLIAMQQDEVLCNVGEINLPVEVDHYHSLTPLESPITPMIGHKGSLPATTYRAVNSTTGGRYCLRRLHGCRLPSTKCMVVVDMWKKIEHSNIVKLREVFTTKAFGDNSMLFVYDYHTNAQTLLSKYFPPIPTLLEQDANYSDPFPPGDARPYSHKSRAQSAAAQAAAAGHILIPETEIWAIVMQLTAALRIVHSANLACRTLDPTKIIVCGKRVRLSFLGISDILTFDANNSNNMALISHYQQDDLTALGKLVLALARGSLSAVQVDQIQSSVEIISRLYSNDLRNLIIYLLSPQQRRTVTDLMPMIGARFYTQLDALQARSDVLEDHLAREMENGRLYRLLVKLGTINERPELHLDSTWSETGDRYMLKLFRDFLFHSVTEDGRPWIDQAHIVSCLNKLDSGVNEKIQLMSRDEQSVLVVTYGELKHCLEQAFEEIMIAAS</sequence>
<dbReference type="InterPro" id="IPR030844">
    <property type="entry name" value="PAN3"/>
</dbReference>
<proteinExistence type="inferred from homology"/>
<comment type="subunit">
    <text evidence="6">Homodimer. Forms a heterotrimer with a catalytic subunit PAN2 to form the poly(A)-nuclease (PAN) deadenylation complex. Interacts (via PAM-2 motif) with poly(A)-binding protein (via PABC domain), conferring substrate specificity of the enzyme complex.</text>
</comment>
<feature type="coiled-coil region" evidence="6">
    <location>
        <begin position="519"/>
        <end position="557"/>
    </location>
</feature>
<dbReference type="EMBL" id="GIIL01000666">
    <property type="protein sequence ID" value="NOV44392.1"/>
    <property type="molecule type" value="Transcribed_RNA"/>
</dbReference>
<feature type="binding site" evidence="6">
    <location>
        <begin position="415"/>
        <end position="416"/>
    </location>
    <ligand>
        <name>ATP</name>
        <dbReference type="ChEBI" id="CHEBI:30616"/>
    </ligand>
</feature>
<keyword evidence="2 6" id="KW-0507">mRNA processing</keyword>
<comment type="domain">
    <text evidence="6">The pseudokinase domain, the coiled-coil (CC), and C-terminal knob domain (CK) form a structural unit (PKC) that forms an extensive high-affinity interaction surface for PAN2.</text>
</comment>
<dbReference type="GO" id="GO:0000289">
    <property type="term" value="P:nuclear-transcribed mRNA poly(A) tail shortening"/>
    <property type="evidence" value="ECO:0007669"/>
    <property type="project" value="UniProtKB-UniRule"/>
</dbReference>
<dbReference type="Gene3D" id="1.10.510.10">
    <property type="entry name" value="Transferase(Phosphotransferase) domain 1"/>
    <property type="match status" value="1"/>
</dbReference>
<dbReference type="GO" id="GO:0006397">
    <property type="term" value="P:mRNA processing"/>
    <property type="evidence" value="ECO:0007669"/>
    <property type="project" value="UniProtKB-KW"/>
</dbReference>
<dbReference type="InterPro" id="IPR000719">
    <property type="entry name" value="Prot_kinase_dom"/>
</dbReference>
<feature type="domain" description="Protein kinase" evidence="8">
    <location>
        <begin position="242"/>
        <end position="522"/>
    </location>
</feature>
<feature type="region of interest" description="Disordered" evidence="7">
    <location>
        <begin position="87"/>
        <end position="126"/>
    </location>
</feature>
<comment type="subcellular location">
    <subcellularLocation>
        <location evidence="6">Cytoplasm</location>
        <location evidence="6">P-body</location>
    </subcellularLocation>
</comment>
<feature type="compositionally biased region" description="Low complexity" evidence="7">
    <location>
        <begin position="111"/>
        <end position="124"/>
    </location>
</feature>
<keyword evidence="3 6" id="KW-0547">Nucleotide-binding</keyword>
<dbReference type="Gene3D" id="1.20.5.5160">
    <property type="match status" value="1"/>
</dbReference>
<organism evidence="9">
    <name type="scientific">Xenopsylla cheopis</name>
    <name type="common">Oriental rat flea</name>
    <name type="synonym">Pulex cheopis</name>
    <dbReference type="NCBI Taxonomy" id="163159"/>
    <lineage>
        <taxon>Eukaryota</taxon>
        <taxon>Metazoa</taxon>
        <taxon>Ecdysozoa</taxon>
        <taxon>Arthropoda</taxon>
        <taxon>Hexapoda</taxon>
        <taxon>Insecta</taxon>
        <taxon>Pterygota</taxon>
        <taxon>Neoptera</taxon>
        <taxon>Endopterygota</taxon>
        <taxon>Siphonaptera</taxon>
        <taxon>Pulicidae</taxon>
        <taxon>Xenopsyllinae</taxon>
        <taxon>Xenopsylla</taxon>
    </lineage>
</organism>
<dbReference type="Pfam" id="PF18101">
    <property type="entry name" value="Pan3_CK"/>
    <property type="match status" value="1"/>
</dbReference>
<dbReference type="GO" id="GO:0008143">
    <property type="term" value="F:poly(A) binding"/>
    <property type="evidence" value="ECO:0007669"/>
    <property type="project" value="TreeGrafter"/>
</dbReference>
<name>A0A6M2DDX3_XENCH</name>
<evidence type="ECO:0000256" key="5">
    <source>
        <dbReference type="ARBA" id="ARBA00023054"/>
    </source>
</evidence>
<accession>A0A6M2DDX3</accession>
<dbReference type="GO" id="GO:0010606">
    <property type="term" value="P:positive regulation of cytoplasmic mRNA processing body assembly"/>
    <property type="evidence" value="ECO:0007669"/>
    <property type="project" value="UniProtKB-UniRule"/>
</dbReference>
<comment type="domain">
    <text evidence="6">Contains a pseudokinase domain. The protein kinase domain is predicted to be catalytically inactive because some of the residues important for catalytic activity are substituted and it lacks the equivalent of the binding site for a peptide substrate. However, it has retained an ATP-binding site and ATP-binding is required for mRNA degradation, stimulating the activity of the PAN2 nuclease in vitro. The nucleotide-binding site is juxtaposed to the RNase active site of PAN2 in the complex and may actually bind nucleosides of a poly(A) RNA rather than ATP, feeding the poly(A)-tail to the active site of the deadenylase and thus increasing the efficiency with which this distributive enzyme degrades oligo(A) RNAs.</text>
</comment>
<keyword evidence="5 6" id="KW-0175">Coiled coil</keyword>
<evidence type="ECO:0000256" key="7">
    <source>
        <dbReference type="SAM" id="MobiDB-lite"/>
    </source>
</evidence>
<evidence type="ECO:0000256" key="3">
    <source>
        <dbReference type="ARBA" id="ARBA00022741"/>
    </source>
</evidence>
<comment type="domain">
    <text evidence="6">The N-terminal zinc finger binds to poly(A) RNA.</text>
</comment>
<gene>
    <name evidence="6" type="primary">PAN3</name>
</gene>
<keyword evidence="1 6" id="KW-0963">Cytoplasm</keyword>
<dbReference type="FunFam" id="1.10.287.3700:FF:000001">
    <property type="entry name" value="PAN2-PAN3 deadenylation complex subunit PAN3"/>
    <property type="match status" value="1"/>
</dbReference>
<evidence type="ECO:0000256" key="2">
    <source>
        <dbReference type="ARBA" id="ARBA00022664"/>
    </source>
</evidence>
<dbReference type="GO" id="GO:0000932">
    <property type="term" value="C:P-body"/>
    <property type="evidence" value="ECO:0007669"/>
    <property type="project" value="UniProtKB-SubCell"/>
</dbReference>
<dbReference type="FunFam" id="1.20.5.5160:FF:000001">
    <property type="entry name" value="PAN2-PAN3 deadenylation complex subunit PAN3"/>
    <property type="match status" value="1"/>
</dbReference>
<dbReference type="PANTHER" id="PTHR12272">
    <property type="entry name" value="DEADENYLATION COMPLEX SUBUNIT PAN3"/>
    <property type="match status" value="1"/>
</dbReference>
<feature type="compositionally biased region" description="Polar residues" evidence="7">
    <location>
        <begin position="101"/>
        <end position="110"/>
    </location>
</feature>
<protein>
    <recommendedName>
        <fullName evidence="6">PAN2-PAN3 deadenylation complex subunit PAN3</fullName>
    </recommendedName>
    <alternativeName>
        <fullName evidence="6">PAB1P-dependent poly(A)-specific ribonuclease</fullName>
    </alternativeName>
    <alternativeName>
        <fullName evidence="6">Poly(A)-nuclease deadenylation complex subunit 3</fullName>
        <shortName evidence="6">PAN deadenylation complex subunit 3</shortName>
    </alternativeName>
</protein>
<evidence type="ECO:0000259" key="8">
    <source>
        <dbReference type="PROSITE" id="PS50011"/>
    </source>
</evidence>
<reference evidence="9" key="1">
    <citation type="submission" date="2020-03" db="EMBL/GenBank/DDBJ databases">
        <title>Transcriptomic Profiling of the Digestive Tract of the Rat Flea, Xenopsylla cheopis, Following Blood Feeding and Infection with Yersinia pestis.</title>
        <authorList>
            <person name="Bland D.M."/>
            <person name="Martens C.A."/>
            <person name="Virtaneva K."/>
            <person name="Kanakabandi K."/>
            <person name="Long D."/>
            <person name="Rosenke R."/>
            <person name="Saturday G.A."/>
            <person name="Hoyt F.H."/>
            <person name="Bruno D.P."/>
            <person name="Ribeiro J.M.C."/>
            <person name="Hinnebusch J."/>
        </authorList>
    </citation>
    <scope>NUCLEOTIDE SEQUENCE</scope>
</reference>
<comment type="similarity">
    <text evidence="6">Belongs to the protein kinase superfamily. PAN3 family.</text>
</comment>
<evidence type="ECO:0000256" key="6">
    <source>
        <dbReference type="HAMAP-Rule" id="MF_03181"/>
    </source>
</evidence>
<dbReference type="PANTHER" id="PTHR12272:SF11">
    <property type="entry name" value="PAN2-PAN3 DEADENYLATION COMPLEX SUBUNIT PAN3"/>
    <property type="match status" value="1"/>
</dbReference>
<comment type="caution">
    <text evidence="6">Lacks conserved residue(s) required for the propagation of feature annotation.</text>
</comment>
<evidence type="ECO:0000256" key="4">
    <source>
        <dbReference type="ARBA" id="ARBA00022840"/>
    </source>
</evidence>
<evidence type="ECO:0000313" key="9">
    <source>
        <dbReference type="EMBL" id="NOV44392.1"/>
    </source>
</evidence>
<dbReference type="InterPro" id="IPR011009">
    <property type="entry name" value="Kinase-like_dom_sf"/>
</dbReference>
<dbReference type="PROSITE" id="PS50011">
    <property type="entry name" value="PROTEIN_KINASE_DOM"/>
    <property type="match status" value="1"/>
</dbReference>
<dbReference type="GO" id="GO:0005524">
    <property type="term" value="F:ATP binding"/>
    <property type="evidence" value="ECO:0007669"/>
    <property type="project" value="UniProtKB-UniRule"/>
</dbReference>